<sequence length="61" mass="6826">MQCTIEITFRNLEDTFIQSDLQVSSANYGFSVLPSCAETCSQKKPGVEILTLWFVDDCSTN</sequence>
<dbReference type="AlphaFoldDB" id="A0A6G1P8I8"/>
<protein>
    <submittedName>
        <fullName evidence="1">Uncharacterized protein</fullName>
    </submittedName>
</protein>
<reference evidence="1 2" key="1">
    <citation type="submission" date="2019-02" db="EMBL/GenBank/DDBJ databases">
        <title>Opniocepnalus argus genome.</title>
        <authorList>
            <person name="Zhou C."/>
            <person name="Xiao S."/>
        </authorList>
    </citation>
    <scope>NUCLEOTIDE SEQUENCE [LARGE SCALE GENOMIC DNA]</scope>
    <source>
        <strain evidence="1">OARG1902GOOAL</strain>
        <tissue evidence="1">Muscle</tissue>
    </source>
</reference>
<gene>
    <name evidence="1" type="ORF">EXN66_Car002028</name>
</gene>
<name>A0A6G1P8I8_CHAAH</name>
<reference evidence="2" key="2">
    <citation type="submission" date="2019-02" db="EMBL/GenBank/DDBJ databases">
        <title>Opniocepnalus argus Var Kimnra genome.</title>
        <authorList>
            <person name="Zhou C."/>
            <person name="Xiao S."/>
        </authorList>
    </citation>
    <scope>NUCLEOTIDE SEQUENCE [LARGE SCALE GENOMIC DNA]</scope>
</reference>
<dbReference type="Proteomes" id="UP000503349">
    <property type="component" value="Chromosome 2"/>
</dbReference>
<dbReference type="EMBL" id="CM015713">
    <property type="protein sequence ID" value="KAF3686356.1"/>
    <property type="molecule type" value="Genomic_DNA"/>
</dbReference>
<keyword evidence="2" id="KW-1185">Reference proteome</keyword>
<proteinExistence type="predicted"/>
<accession>A0A6G1P8I8</accession>
<organism evidence="1 2">
    <name type="scientific">Channa argus</name>
    <name type="common">Northern snakehead</name>
    <name type="synonym">Ophicephalus argus</name>
    <dbReference type="NCBI Taxonomy" id="215402"/>
    <lineage>
        <taxon>Eukaryota</taxon>
        <taxon>Metazoa</taxon>
        <taxon>Chordata</taxon>
        <taxon>Craniata</taxon>
        <taxon>Vertebrata</taxon>
        <taxon>Euteleostomi</taxon>
        <taxon>Actinopterygii</taxon>
        <taxon>Neopterygii</taxon>
        <taxon>Teleostei</taxon>
        <taxon>Neoteleostei</taxon>
        <taxon>Acanthomorphata</taxon>
        <taxon>Anabantaria</taxon>
        <taxon>Anabantiformes</taxon>
        <taxon>Channoidei</taxon>
        <taxon>Channidae</taxon>
        <taxon>Channa</taxon>
    </lineage>
</organism>
<evidence type="ECO:0000313" key="1">
    <source>
        <dbReference type="EMBL" id="KAF3686356.1"/>
    </source>
</evidence>
<evidence type="ECO:0000313" key="2">
    <source>
        <dbReference type="Proteomes" id="UP000503349"/>
    </source>
</evidence>